<proteinExistence type="predicted"/>
<evidence type="ECO:0008006" key="3">
    <source>
        <dbReference type="Google" id="ProtNLM"/>
    </source>
</evidence>
<dbReference type="SUPFAM" id="SSF52540">
    <property type="entry name" value="P-loop containing nucleoside triphosphate hydrolases"/>
    <property type="match status" value="1"/>
</dbReference>
<dbReference type="Gene3D" id="3.40.50.300">
    <property type="entry name" value="P-loop containing nucleotide triphosphate hydrolases"/>
    <property type="match status" value="1"/>
</dbReference>
<dbReference type="RefSeq" id="WP_270005199.1">
    <property type="nucleotide sequence ID" value="NZ_JAPFGC010000002.1"/>
</dbReference>
<keyword evidence="2" id="KW-1185">Reference proteome</keyword>
<evidence type="ECO:0000313" key="1">
    <source>
        <dbReference type="EMBL" id="MDA0176826.1"/>
    </source>
</evidence>
<sequence length="822" mass="95345">MEITFTKINGSNVNLDYDLLKQSIIEKLQGTCKKVEVVILNNFPVSIYSQANIDFLLLIRIPDIHNSYYKIQTKKDFVYLHNALIAVSIVKDYKNYDLELSNSELLVDDIIIDFKDNAEKLKWALTNYLAEACKFERNKITVHPVFWILNNKTTQVDKYLIASNNFTFDLMEQCIALNRYVKYSGYSGWNQYSLNFDNDIRNLFEQASKDSELGYLTKKKIDRIQNKFDAASQKAYDKIGEVLVEVKGKPGTGKSSDLLKWMLNLSLNGQNATFLTYNHLLVYDLAKHIRSFENTLSEEKRSLKGSTTTFTLHKFFYNLAKKLGVLTLMSAQRISELVSILDKRLIVIENYFIEKNNIEPEINIEKIKMYVQTNRDFDEGLKREALDFIRFLNTHKCRRFESSKSINGWVKKFKKLKQEQVNNLLNSQVFLEDYHKVLERILQAIGNLDGYIDDFDITNKPDLLAPVFGFERSDSLLEDLNNKKYDLNKLKSSFRRSIGGFRKGRMLFLDEAQDCHAFEKDILLSIFGYNNIVIANGDKEQLIRYSTECKWYVSQAQKVPMYTYLKKRKSFRMKPAIAHLANHIAESFGIDLGVEPLDTEDHGQIIIDKHYNGNLQSKVNAIRELYTLGERQGCTAYESILLLCPSDITKRKNNEDNLSDIDDFEAAKNIKINEFDVIKEDTSKTKEEWNLISEASKQIALFRFWNTTGNVDKRKQSVPGSLSVRSIYYESCRGIEAWSVLCYGLDHFFNNKINEDEADNFLLENVLLTPIERKNMYAATWVLMALTRAIDTCYLELEHLESPLSKAIQSFATNNPHYIKYI</sequence>
<dbReference type="Proteomes" id="UP001149142">
    <property type="component" value="Unassembled WGS sequence"/>
</dbReference>
<dbReference type="InterPro" id="IPR027417">
    <property type="entry name" value="P-loop_NTPase"/>
</dbReference>
<comment type="caution">
    <text evidence="1">The sequence shown here is derived from an EMBL/GenBank/DDBJ whole genome shotgun (WGS) entry which is preliminary data.</text>
</comment>
<accession>A0ABT4RZ26</accession>
<protein>
    <recommendedName>
        <fullName evidence="3">DNA helicase</fullName>
    </recommendedName>
</protein>
<evidence type="ECO:0000313" key="2">
    <source>
        <dbReference type="Proteomes" id="UP001149142"/>
    </source>
</evidence>
<name>A0ABT4RZ26_9FLAO</name>
<reference evidence="1" key="1">
    <citation type="submission" date="2022-11" db="EMBL/GenBank/DDBJ databases">
        <title>Refractory cell wall polysaccharides provide important carbon source for microbial heterotrophs in the hadal ocean.</title>
        <authorList>
            <person name="Zhu X."/>
        </authorList>
    </citation>
    <scope>NUCLEOTIDE SEQUENCE</scope>
    <source>
        <strain evidence="1">MTRN7</strain>
    </source>
</reference>
<dbReference type="EMBL" id="JAPFGC010000002">
    <property type="protein sequence ID" value="MDA0176826.1"/>
    <property type="molecule type" value="Genomic_DNA"/>
</dbReference>
<gene>
    <name evidence="1" type="ORF">OOZ35_04885</name>
</gene>
<organism evidence="1 2">
    <name type="scientific">Mesoflavibacter profundi</name>
    <dbReference type="NCBI Taxonomy" id="2708110"/>
    <lineage>
        <taxon>Bacteria</taxon>
        <taxon>Pseudomonadati</taxon>
        <taxon>Bacteroidota</taxon>
        <taxon>Flavobacteriia</taxon>
        <taxon>Flavobacteriales</taxon>
        <taxon>Flavobacteriaceae</taxon>
        <taxon>Mesoflavibacter</taxon>
    </lineage>
</organism>